<comment type="caution">
    <text evidence="1">The sequence shown here is derived from an EMBL/GenBank/DDBJ whole genome shotgun (WGS) entry which is preliminary data.</text>
</comment>
<sequence>MTALHIKDLAVATELDRAEMASVAGGCYYKQPSCWTPAYYCPPVYGAPQSNYQPSSFSFDATQQIGQSQNVQNNNGNNVAFASGITSTVNPTQSANNNINF</sequence>
<accession>A0A254TJ84</accession>
<gene>
    <name evidence="1" type="ORF">AYR66_25035</name>
</gene>
<protein>
    <submittedName>
        <fullName evidence="1">Uncharacterized protein</fullName>
    </submittedName>
</protein>
<evidence type="ECO:0000313" key="2">
    <source>
        <dbReference type="Proteomes" id="UP000197535"/>
    </source>
</evidence>
<dbReference type="RefSeq" id="WP_088709101.1">
    <property type="nucleotide sequence ID" value="NZ_LSTO01000001.1"/>
</dbReference>
<dbReference type="AlphaFoldDB" id="A0A254TJ84"/>
<proteinExistence type="predicted"/>
<dbReference type="OrthoDB" id="8757904at2"/>
<organism evidence="1 2">
    <name type="scientific">Noviherbaspirillum denitrificans</name>
    <dbReference type="NCBI Taxonomy" id="1968433"/>
    <lineage>
        <taxon>Bacteria</taxon>
        <taxon>Pseudomonadati</taxon>
        <taxon>Pseudomonadota</taxon>
        <taxon>Betaproteobacteria</taxon>
        <taxon>Burkholderiales</taxon>
        <taxon>Oxalobacteraceae</taxon>
        <taxon>Noviherbaspirillum</taxon>
    </lineage>
</organism>
<reference evidence="1 2" key="1">
    <citation type="submission" date="2016-02" db="EMBL/GenBank/DDBJ databases">
        <authorList>
            <person name="Wen L."/>
            <person name="He K."/>
            <person name="Yang H."/>
        </authorList>
    </citation>
    <scope>NUCLEOTIDE SEQUENCE [LARGE SCALE GENOMIC DNA]</scope>
    <source>
        <strain evidence="1 2">TSA40</strain>
    </source>
</reference>
<dbReference type="Proteomes" id="UP000197535">
    <property type="component" value="Unassembled WGS sequence"/>
</dbReference>
<evidence type="ECO:0000313" key="1">
    <source>
        <dbReference type="EMBL" id="OWW22277.1"/>
    </source>
</evidence>
<name>A0A254TJ84_9BURK</name>
<keyword evidence="2" id="KW-1185">Reference proteome</keyword>
<dbReference type="EMBL" id="LSTO01000001">
    <property type="protein sequence ID" value="OWW22277.1"/>
    <property type="molecule type" value="Genomic_DNA"/>
</dbReference>